<dbReference type="InterPro" id="IPR016047">
    <property type="entry name" value="M23ase_b-sheet_dom"/>
</dbReference>
<dbReference type="Gene3D" id="2.70.70.10">
    <property type="entry name" value="Glucose Permease (Domain IIA)"/>
    <property type="match status" value="1"/>
</dbReference>
<evidence type="ECO:0000313" key="3">
    <source>
        <dbReference type="EMBL" id="HAV91952.1"/>
    </source>
</evidence>
<keyword evidence="1" id="KW-1133">Transmembrane helix</keyword>
<dbReference type="InterPro" id="IPR011055">
    <property type="entry name" value="Dup_hybrid_motif"/>
</dbReference>
<protein>
    <recommendedName>
        <fullName evidence="2">M23ase beta-sheet core domain-containing protein</fullName>
    </recommendedName>
</protein>
<feature type="domain" description="M23ase beta-sheet core" evidence="2">
    <location>
        <begin position="183"/>
        <end position="275"/>
    </location>
</feature>
<dbReference type="EMBL" id="DMZY01000063">
    <property type="protein sequence ID" value="HAV91952.1"/>
    <property type="molecule type" value="Genomic_DNA"/>
</dbReference>
<dbReference type="SUPFAM" id="SSF51261">
    <property type="entry name" value="Duplicated hybrid motif"/>
    <property type="match status" value="1"/>
</dbReference>
<proteinExistence type="predicted"/>
<dbReference type="CDD" id="cd12797">
    <property type="entry name" value="M23_peptidase"/>
    <property type="match status" value="1"/>
</dbReference>
<accession>A0A350H8T6</accession>
<gene>
    <name evidence="3" type="ORF">DCW38_02080</name>
</gene>
<dbReference type="InterPro" id="IPR050570">
    <property type="entry name" value="Cell_wall_metabolism_enzyme"/>
</dbReference>
<evidence type="ECO:0000259" key="2">
    <source>
        <dbReference type="Pfam" id="PF01551"/>
    </source>
</evidence>
<keyword evidence="1" id="KW-0812">Transmembrane</keyword>
<feature type="transmembrane region" description="Helical" evidence="1">
    <location>
        <begin position="27"/>
        <end position="47"/>
    </location>
</feature>
<evidence type="ECO:0000256" key="1">
    <source>
        <dbReference type="SAM" id="Phobius"/>
    </source>
</evidence>
<dbReference type="AlphaFoldDB" id="A0A350H8T6"/>
<dbReference type="PANTHER" id="PTHR21666">
    <property type="entry name" value="PEPTIDASE-RELATED"/>
    <property type="match status" value="1"/>
</dbReference>
<dbReference type="Proteomes" id="UP000264062">
    <property type="component" value="Unassembled WGS sequence"/>
</dbReference>
<dbReference type="Pfam" id="PF01551">
    <property type="entry name" value="Peptidase_M23"/>
    <property type="match status" value="1"/>
</dbReference>
<comment type="caution">
    <text evidence="3">The sequence shown here is derived from an EMBL/GenBank/DDBJ whole genome shotgun (WGS) entry which is preliminary data.</text>
</comment>
<sequence>MNRFFSRRKVRFSVIPHSSEDAKHSKFLFIFIPVIFLLLFSVTVYLLTMSVINFKNISKYASVKKTKEEVKLLSIKDNEMKEKIQDIDMGVKKLKSDMSNILPIYEYMSGIIKTENELPELTSNLDSLLVLTGYLNTVSDSTIKLLKNNKKSASVPSLVPVGGWVLRGFGEVKDPYTQTIKTSTGILFVSETEEKVFSTADGEVIFSGVKDKNGSTVIVKHNGYQTQYSHLSNILVSVGSKVKKGQQIAYAGKTGKTLSSSLFYKIMRGDSLIDPESSFQIPVYMLYDTLTMNL</sequence>
<dbReference type="PANTHER" id="PTHR21666:SF270">
    <property type="entry name" value="MUREIN HYDROLASE ACTIVATOR ENVC"/>
    <property type="match status" value="1"/>
</dbReference>
<keyword evidence="1" id="KW-0472">Membrane</keyword>
<evidence type="ECO:0000313" key="4">
    <source>
        <dbReference type="Proteomes" id="UP000264062"/>
    </source>
</evidence>
<organism evidence="3 4">
    <name type="scientific">candidate division WOR-3 bacterium</name>
    <dbReference type="NCBI Taxonomy" id="2052148"/>
    <lineage>
        <taxon>Bacteria</taxon>
        <taxon>Bacteria division WOR-3</taxon>
    </lineage>
</organism>
<reference evidence="3 4" key="1">
    <citation type="journal article" date="2018" name="Nat. Biotechnol.">
        <title>A standardized bacterial taxonomy based on genome phylogeny substantially revises the tree of life.</title>
        <authorList>
            <person name="Parks D.H."/>
            <person name="Chuvochina M."/>
            <person name="Waite D.W."/>
            <person name="Rinke C."/>
            <person name="Skarshewski A."/>
            <person name="Chaumeil P.A."/>
            <person name="Hugenholtz P."/>
        </authorList>
    </citation>
    <scope>NUCLEOTIDE SEQUENCE [LARGE SCALE GENOMIC DNA]</scope>
    <source>
        <strain evidence="3">UBA9956</strain>
    </source>
</reference>
<dbReference type="GO" id="GO:0004222">
    <property type="term" value="F:metalloendopeptidase activity"/>
    <property type="evidence" value="ECO:0007669"/>
    <property type="project" value="TreeGrafter"/>
</dbReference>
<name>A0A350H8T6_UNCW3</name>